<feature type="binding site" evidence="3">
    <location>
        <position position="227"/>
    </location>
    <ligand>
        <name>Zn(2+)</name>
        <dbReference type="ChEBI" id="CHEBI:29105"/>
    </ligand>
</feature>
<dbReference type="GO" id="GO:0032259">
    <property type="term" value="P:methylation"/>
    <property type="evidence" value="ECO:0007669"/>
    <property type="project" value="UniProtKB-KW"/>
</dbReference>
<keyword evidence="2 3" id="KW-0808">Transferase</keyword>
<evidence type="ECO:0000256" key="3">
    <source>
        <dbReference type="PROSITE-ProRule" id="PRU00333"/>
    </source>
</evidence>
<protein>
    <submittedName>
        <fullName evidence="5">Homocysteine S-methyltransferase</fullName>
    </submittedName>
</protein>
<evidence type="ECO:0000313" key="6">
    <source>
        <dbReference type="Proteomes" id="UP000480178"/>
    </source>
</evidence>
<dbReference type="SUPFAM" id="SSF82282">
    <property type="entry name" value="Homocysteine S-methyltransferase"/>
    <property type="match status" value="1"/>
</dbReference>
<feature type="binding site" evidence="3">
    <location>
        <position position="297"/>
    </location>
    <ligand>
        <name>Zn(2+)</name>
        <dbReference type="ChEBI" id="CHEBI:29105"/>
    </ligand>
</feature>
<reference evidence="5 6" key="1">
    <citation type="submission" date="2020-01" db="EMBL/GenBank/DDBJ databases">
        <authorList>
            <person name="Kim M.K."/>
        </authorList>
    </citation>
    <scope>NUCLEOTIDE SEQUENCE [LARGE SCALE GENOMIC DNA]</scope>
    <source>
        <strain evidence="5 6">172606-1</strain>
    </source>
</reference>
<dbReference type="PANTHER" id="PTHR11103:SF18">
    <property type="entry name" value="SLR1189 PROTEIN"/>
    <property type="match status" value="1"/>
</dbReference>
<keyword evidence="3" id="KW-0862">Zinc</keyword>
<dbReference type="Pfam" id="PF02574">
    <property type="entry name" value="S-methyl_trans"/>
    <property type="match status" value="1"/>
</dbReference>
<dbReference type="KEGG" id="rhoz:GXP67_30640"/>
<dbReference type="PROSITE" id="PS50970">
    <property type="entry name" value="HCY"/>
    <property type="match status" value="1"/>
</dbReference>
<name>A0A6C0GRY3_9BACT</name>
<sequence length="320" mass="35857">MERRSDILTQITSNTFLTDGGLETTLIFHQGIELTYFASFSLLNDEAGKKALADYFRPYLNIAQKYQTGFILDSATWRANPDWAEKMGYSTEALEQINKIAIDEVAKLRDEYARPGFPILLNGCIGPRGDGYVPSNQMTAQEAETYHSEQIKTFSQTQADMVSGLTMNYVEEAIGITLAAKQYGMPVVISFTVETNGILPSGQSLQDAIIQTDQATDRYVAYYMINCAHPTHFMKELQTEGNWLNRIKGIRANASTKSHKELDESTELDSGDKQLLARNYQQLKTLIPNLTIIGGCCGTDHTHLETICEHLFNKKLNSVR</sequence>
<dbReference type="GO" id="GO:0046872">
    <property type="term" value="F:metal ion binding"/>
    <property type="evidence" value="ECO:0007669"/>
    <property type="project" value="UniProtKB-KW"/>
</dbReference>
<comment type="cofactor">
    <cofactor evidence="3">
        <name>Zn(2+)</name>
        <dbReference type="ChEBI" id="CHEBI:29105"/>
    </cofactor>
</comment>
<organism evidence="5 6">
    <name type="scientific">Rhodocytophaga rosea</name>
    <dbReference type="NCBI Taxonomy" id="2704465"/>
    <lineage>
        <taxon>Bacteria</taxon>
        <taxon>Pseudomonadati</taxon>
        <taxon>Bacteroidota</taxon>
        <taxon>Cytophagia</taxon>
        <taxon>Cytophagales</taxon>
        <taxon>Rhodocytophagaceae</taxon>
        <taxon>Rhodocytophaga</taxon>
    </lineage>
</organism>
<proteinExistence type="predicted"/>
<dbReference type="EMBL" id="CP048222">
    <property type="protein sequence ID" value="QHT70697.1"/>
    <property type="molecule type" value="Genomic_DNA"/>
</dbReference>
<feature type="binding site" evidence="3">
    <location>
        <position position="296"/>
    </location>
    <ligand>
        <name>Zn(2+)</name>
        <dbReference type="ChEBI" id="CHEBI:29105"/>
    </ligand>
</feature>
<dbReference type="AlphaFoldDB" id="A0A6C0GRY3"/>
<evidence type="ECO:0000313" key="5">
    <source>
        <dbReference type="EMBL" id="QHT70697.1"/>
    </source>
</evidence>
<dbReference type="Gene3D" id="3.20.20.330">
    <property type="entry name" value="Homocysteine-binding-like domain"/>
    <property type="match status" value="1"/>
</dbReference>
<dbReference type="InterPro" id="IPR036589">
    <property type="entry name" value="HCY_dom_sf"/>
</dbReference>
<evidence type="ECO:0000256" key="1">
    <source>
        <dbReference type="ARBA" id="ARBA00022603"/>
    </source>
</evidence>
<dbReference type="Proteomes" id="UP000480178">
    <property type="component" value="Chromosome"/>
</dbReference>
<keyword evidence="3" id="KW-0479">Metal-binding</keyword>
<keyword evidence="1 3" id="KW-0489">Methyltransferase</keyword>
<evidence type="ECO:0000256" key="2">
    <source>
        <dbReference type="ARBA" id="ARBA00022679"/>
    </source>
</evidence>
<dbReference type="RefSeq" id="WP_162446672.1">
    <property type="nucleotide sequence ID" value="NZ_CP048222.1"/>
</dbReference>
<accession>A0A6C0GRY3</accession>
<dbReference type="InterPro" id="IPR003726">
    <property type="entry name" value="HCY_dom"/>
</dbReference>
<evidence type="ECO:0000259" key="4">
    <source>
        <dbReference type="PROSITE" id="PS50970"/>
    </source>
</evidence>
<dbReference type="PANTHER" id="PTHR11103">
    <property type="entry name" value="SLR1189 PROTEIN"/>
    <property type="match status" value="1"/>
</dbReference>
<keyword evidence="6" id="KW-1185">Reference proteome</keyword>
<dbReference type="GO" id="GO:0008168">
    <property type="term" value="F:methyltransferase activity"/>
    <property type="evidence" value="ECO:0007669"/>
    <property type="project" value="UniProtKB-UniRule"/>
</dbReference>
<feature type="domain" description="Hcy-binding" evidence="4">
    <location>
        <begin position="4"/>
        <end position="311"/>
    </location>
</feature>
<gene>
    <name evidence="5" type="ORF">GXP67_30640</name>
</gene>